<dbReference type="EMBL" id="BMJE01000003">
    <property type="protein sequence ID" value="GGB75535.1"/>
    <property type="molecule type" value="Genomic_DNA"/>
</dbReference>
<gene>
    <name evidence="10" type="ORF">GCM10007424_14340</name>
</gene>
<evidence type="ECO:0000256" key="4">
    <source>
        <dbReference type="ARBA" id="ARBA00022989"/>
    </source>
</evidence>
<dbReference type="Pfam" id="PF22571">
    <property type="entry name" value="LiaI-LiaF-TM_PspC"/>
    <property type="match status" value="1"/>
</dbReference>
<dbReference type="PANTHER" id="PTHR33885:SF3">
    <property type="entry name" value="PHAGE SHOCK PROTEIN C"/>
    <property type="match status" value="1"/>
</dbReference>
<dbReference type="Proteomes" id="UP000615760">
    <property type="component" value="Unassembled WGS sequence"/>
</dbReference>
<evidence type="ECO:0000256" key="5">
    <source>
        <dbReference type="ARBA" id="ARBA00023136"/>
    </source>
</evidence>
<evidence type="ECO:0000256" key="2">
    <source>
        <dbReference type="ARBA" id="ARBA00022475"/>
    </source>
</evidence>
<feature type="transmembrane region" description="Helical" evidence="6">
    <location>
        <begin position="238"/>
        <end position="264"/>
    </location>
</feature>
<accession>A0ABQ1JR83</accession>
<feature type="domain" description="PspC-related transmembrane region" evidence="8">
    <location>
        <begin position="206"/>
        <end position="344"/>
    </location>
</feature>
<proteinExistence type="predicted"/>
<organism evidence="10 11">
    <name type="scientific">Flavobacterium suaedae</name>
    <dbReference type="NCBI Taxonomy" id="1767027"/>
    <lineage>
        <taxon>Bacteria</taxon>
        <taxon>Pseudomonadati</taxon>
        <taxon>Bacteroidota</taxon>
        <taxon>Flavobacteriia</taxon>
        <taxon>Flavobacteriales</taxon>
        <taxon>Flavobacteriaceae</taxon>
        <taxon>Flavobacterium</taxon>
    </lineage>
</organism>
<feature type="transmembrane region" description="Helical" evidence="6">
    <location>
        <begin position="284"/>
        <end position="313"/>
    </location>
</feature>
<feature type="transmembrane region" description="Helical" evidence="6">
    <location>
        <begin position="325"/>
        <end position="343"/>
    </location>
</feature>
<comment type="caution">
    <text evidence="10">The sequence shown here is derived from an EMBL/GenBank/DDBJ whole genome shotgun (WGS) entry which is preliminary data.</text>
</comment>
<evidence type="ECO:0000256" key="1">
    <source>
        <dbReference type="ARBA" id="ARBA00004162"/>
    </source>
</evidence>
<dbReference type="Pfam" id="PF04024">
    <property type="entry name" value="PspC"/>
    <property type="match status" value="1"/>
</dbReference>
<dbReference type="InterPro" id="IPR054321">
    <property type="entry name" value="PspC-rel_TM"/>
</dbReference>
<dbReference type="InterPro" id="IPR054319">
    <property type="entry name" value="PspC-rel_ToastRack"/>
</dbReference>
<comment type="subcellular location">
    <subcellularLocation>
        <location evidence="1">Cell membrane</location>
        <topology evidence="1">Single-pass membrane protein</topology>
    </subcellularLocation>
</comment>
<feature type="transmembrane region" description="Helical" evidence="6">
    <location>
        <begin position="137"/>
        <end position="164"/>
    </location>
</feature>
<feature type="domain" description="Phage shock protein PspC N-terminal" evidence="7">
    <location>
        <begin position="109"/>
        <end position="167"/>
    </location>
</feature>
<evidence type="ECO:0000259" key="9">
    <source>
        <dbReference type="Pfam" id="PF22744"/>
    </source>
</evidence>
<keyword evidence="11" id="KW-1185">Reference proteome</keyword>
<protein>
    <recommendedName>
        <fullName evidence="12">PspC domain-containing protein</fullName>
    </recommendedName>
</protein>
<dbReference type="InterPro" id="IPR052027">
    <property type="entry name" value="PspC"/>
</dbReference>
<dbReference type="Pfam" id="PF22744">
    <property type="entry name" value="Toast-rack_PspC-Cterm"/>
    <property type="match status" value="1"/>
</dbReference>
<keyword evidence="5 6" id="KW-0472">Membrane</keyword>
<evidence type="ECO:0000313" key="11">
    <source>
        <dbReference type="Proteomes" id="UP000615760"/>
    </source>
</evidence>
<evidence type="ECO:0000259" key="7">
    <source>
        <dbReference type="Pfam" id="PF04024"/>
    </source>
</evidence>
<feature type="domain" description="PspC-related ToastRack" evidence="9">
    <location>
        <begin position="392"/>
        <end position="524"/>
    </location>
</feature>
<evidence type="ECO:0000313" key="10">
    <source>
        <dbReference type="EMBL" id="GGB75535.1"/>
    </source>
</evidence>
<dbReference type="InterPro" id="IPR007168">
    <property type="entry name" value="Phageshock_PspC_N"/>
</dbReference>
<evidence type="ECO:0000259" key="8">
    <source>
        <dbReference type="Pfam" id="PF22571"/>
    </source>
</evidence>
<evidence type="ECO:0008006" key="12">
    <source>
        <dbReference type="Google" id="ProtNLM"/>
    </source>
</evidence>
<sequence>MNKTVSINLGGLFFHIDENAYLKLNKYFDAIRLSLAPDGRDEIMSDIESRIAELLSEKLDNNKQVVTSIEVEQIIEIMGEPEDYMIDDDEPKQKSSTQYSHIYRAPKTRKFYRDGDSAIIAGVCAGIAHYFRIDPLWIRILFIVSPFITFGTSVIIYVLLWLLIPKAITTAEKLEMTGEPINISNIERKVREEFETLGNKIQSVDYNKLGKDAKTSAQKVGNGFGKVFVAIFKGFAKVIGALIVIAAAFSLVGTLVAFITALFSSSFESFPWNPYANALNYINFPFWLLATFMFLVVAIPVFGLFILGLKILTENMKSIGNFAKYSLLAIWLVALSGIIYVGVAEHNEISSEGKTMMKEEINIAATDTLNLKFRYNSFFSKSFKRNVELRITQDTSGNNLIYSNRVRLYVMRTEGTTPYLQVEKISWGKNMDEARERSKYIDYNFDLEGNTLILDNYLTTAKEHKYRNQKVELYLYLPEGMYFYPDSSVKYYDNTSNYFFDLWFDSDNVYRMGRNHVECLTCESEEDEEYIDESGEEAIIQQDTTKKEINIKSGDLDIELKSGSNKLHIKNN</sequence>
<dbReference type="RefSeq" id="WP_188620575.1">
    <property type="nucleotide sequence ID" value="NZ_BMJE01000003.1"/>
</dbReference>
<evidence type="ECO:0000256" key="3">
    <source>
        <dbReference type="ARBA" id="ARBA00022692"/>
    </source>
</evidence>
<keyword evidence="2" id="KW-1003">Cell membrane</keyword>
<dbReference type="PANTHER" id="PTHR33885">
    <property type="entry name" value="PHAGE SHOCK PROTEIN C"/>
    <property type="match status" value="1"/>
</dbReference>
<keyword evidence="3 6" id="KW-0812">Transmembrane</keyword>
<evidence type="ECO:0000256" key="6">
    <source>
        <dbReference type="SAM" id="Phobius"/>
    </source>
</evidence>
<keyword evidence="4 6" id="KW-1133">Transmembrane helix</keyword>
<reference evidence="11" key="1">
    <citation type="journal article" date="2019" name="Int. J. Syst. Evol. Microbiol.">
        <title>The Global Catalogue of Microorganisms (GCM) 10K type strain sequencing project: providing services to taxonomists for standard genome sequencing and annotation.</title>
        <authorList>
            <consortium name="The Broad Institute Genomics Platform"/>
            <consortium name="The Broad Institute Genome Sequencing Center for Infectious Disease"/>
            <person name="Wu L."/>
            <person name="Ma J."/>
        </authorList>
    </citation>
    <scope>NUCLEOTIDE SEQUENCE [LARGE SCALE GENOMIC DNA]</scope>
    <source>
        <strain evidence="11">CGMCC 1.15461</strain>
    </source>
</reference>
<name>A0ABQ1JR83_9FLAO</name>